<dbReference type="PANTHER" id="PTHR30569">
    <property type="entry name" value="CYTOSINE TRANSPORTER CODB"/>
    <property type="match status" value="1"/>
</dbReference>
<dbReference type="InterPro" id="IPR030191">
    <property type="entry name" value="CodB"/>
</dbReference>
<dbReference type="Pfam" id="PF02133">
    <property type="entry name" value="Transp_cyt_pur"/>
    <property type="match status" value="1"/>
</dbReference>
<name>A0A1I5Y394_9LACT</name>
<feature type="transmembrane region" description="Helical" evidence="6">
    <location>
        <begin position="21"/>
        <end position="41"/>
    </location>
</feature>
<comment type="similarity">
    <text evidence="2">Belongs to the purine-cytosine permease (2.A.39) family.</text>
</comment>
<feature type="transmembrane region" description="Helical" evidence="6">
    <location>
        <begin position="232"/>
        <end position="254"/>
    </location>
</feature>
<feature type="transmembrane region" description="Helical" evidence="6">
    <location>
        <begin position="191"/>
        <end position="211"/>
    </location>
</feature>
<organism evidence="7 8">
    <name type="scientific">Desemzia incerta</name>
    <dbReference type="NCBI Taxonomy" id="82801"/>
    <lineage>
        <taxon>Bacteria</taxon>
        <taxon>Bacillati</taxon>
        <taxon>Bacillota</taxon>
        <taxon>Bacilli</taxon>
        <taxon>Lactobacillales</taxon>
        <taxon>Carnobacteriaceae</taxon>
        <taxon>Desemzia</taxon>
    </lineage>
</organism>
<keyword evidence="8" id="KW-1185">Reference proteome</keyword>
<comment type="subcellular location">
    <subcellularLocation>
        <location evidence="1">Membrane</location>
        <topology evidence="1">Multi-pass membrane protein</topology>
    </subcellularLocation>
</comment>
<feature type="transmembrane region" description="Helical" evidence="6">
    <location>
        <begin position="127"/>
        <end position="146"/>
    </location>
</feature>
<dbReference type="InterPro" id="IPR001248">
    <property type="entry name" value="Pur-cyt_permease"/>
</dbReference>
<gene>
    <name evidence="7" type="ORF">SAMN04488506_1736</name>
</gene>
<sequence>MKKIDTEFSLQTVPQSSRNSFAKTMAVMLGFTFFSASMLAGGQLGLSLTLSQFLLVILLGNLALCMYTGALAHIAAKTGLSTHLLAKYSFGEKGSHLPSFLLGFTQVGWFGVGVAMFAVPIAREMGWNSYLLIFVFGTMITLASLYGMKSLVILSFIAVPLVAILGSYSAFEATRFMGGLSALFEYEPQASLTMSAALTICIGSFISGGTLTADFARFAKTSRSAIGATSTAFFLGNSLMFLFGAVGAMVYGLSDISEVLFLQGLTIPAILVLALNIWTTNDNALYASGLGFANITKSSKKFWVLVNGIVGTVLAMWMYNNFVGFLNLLSAAIPSIGAIIIADYFFVKRCNYTKFEEATFVPINWTALLAWVIGVALAQFAPGISPLNALVGTAVVYTGLMKLPKPKSALTVEKIIKESAE</sequence>
<dbReference type="GO" id="GO:0005886">
    <property type="term" value="C:plasma membrane"/>
    <property type="evidence" value="ECO:0007669"/>
    <property type="project" value="TreeGrafter"/>
</dbReference>
<evidence type="ECO:0000313" key="7">
    <source>
        <dbReference type="EMBL" id="SFQ38427.1"/>
    </source>
</evidence>
<evidence type="ECO:0000313" key="8">
    <source>
        <dbReference type="Proteomes" id="UP000199136"/>
    </source>
</evidence>
<dbReference type="AlphaFoldDB" id="A0A1I5Y394"/>
<reference evidence="7 8" key="1">
    <citation type="submission" date="2016-10" db="EMBL/GenBank/DDBJ databases">
        <authorList>
            <person name="de Groot N.N."/>
        </authorList>
    </citation>
    <scope>NUCLEOTIDE SEQUENCE [LARGE SCALE GENOMIC DNA]</scope>
    <source>
        <strain evidence="7 8">DSM 20581</strain>
    </source>
</reference>
<accession>A0A1I5Y394</accession>
<feature type="transmembrane region" description="Helical" evidence="6">
    <location>
        <begin position="97"/>
        <end position="121"/>
    </location>
</feature>
<feature type="transmembrane region" description="Helical" evidence="6">
    <location>
        <begin position="358"/>
        <end position="377"/>
    </location>
</feature>
<evidence type="ECO:0000256" key="4">
    <source>
        <dbReference type="ARBA" id="ARBA00022989"/>
    </source>
</evidence>
<dbReference type="Gene3D" id="1.10.4160.10">
    <property type="entry name" value="Hydantoin permease"/>
    <property type="match status" value="1"/>
</dbReference>
<feature type="transmembrane region" description="Helical" evidence="6">
    <location>
        <begin position="151"/>
        <end position="171"/>
    </location>
</feature>
<feature type="transmembrane region" description="Helical" evidence="6">
    <location>
        <begin position="53"/>
        <end position="76"/>
    </location>
</feature>
<keyword evidence="4 6" id="KW-1133">Transmembrane helix</keyword>
<dbReference type="EMBL" id="FOXW01000006">
    <property type="protein sequence ID" value="SFQ38427.1"/>
    <property type="molecule type" value="Genomic_DNA"/>
</dbReference>
<evidence type="ECO:0000256" key="6">
    <source>
        <dbReference type="SAM" id="Phobius"/>
    </source>
</evidence>
<protein>
    <submittedName>
        <fullName evidence="7">Cytosine permease</fullName>
    </submittedName>
</protein>
<evidence type="ECO:0000256" key="3">
    <source>
        <dbReference type="ARBA" id="ARBA00022692"/>
    </source>
</evidence>
<keyword evidence="3 6" id="KW-0812">Transmembrane</keyword>
<dbReference type="PANTHER" id="PTHR30569:SF0">
    <property type="entry name" value="CYTOSINE PERMEASE"/>
    <property type="match status" value="1"/>
</dbReference>
<evidence type="ECO:0000256" key="5">
    <source>
        <dbReference type="ARBA" id="ARBA00023136"/>
    </source>
</evidence>
<evidence type="ECO:0000256" key="1">
    <source>
        <dbReference type="ARBA" id="ARBA00004141"/>
    </source>
</evidence>
<proteinExistence type="inferred from homology"/>
<dbReference type="Proteomes" id="UP000199136">
    <property type="component" value="Unassembled WGS sequence"/>
</dbReference>
<feature type="transmembrane region" description="Helical" evidence="6">
    <location>
        <begin position="260"/>
        <end position="281"/>
    </location>
</feature>
<keyword evidence="5 6" id="KW-0472">Membrane</keyword>
<evidence type="ECO:0000256" key="2">
    <source>
        <dbReference type="ARBA" id="ARBA00008974"/>
    </source>
</evidence>
<dbReference type="NCBIfam" id="NF008241">
    <property type="entry name" value="PRK11017.1"/>
    <property type="match status" value="1"/>
</dbReference>
<dbReference type="STRING" id="82801.SAMN04488506_1736"/>
<dbReference type="OrthoDB" id="9787279at2"/>
<feature type="transmembrane region" description="Helical" evidence="6">
    <location>
        <begin position="302"/>
        <end position="319"/>
    </location>
</feature>
<dbReference type="CDD" id="cd11484">
    <property type="entry name" value="SLC-NCS1sbd_CobB-like"/>
    <property type="match status" value="1"/>
</dbReference>
<dbReference type="RefSeq" id="WP_092480771.1">
    <property type="nucleotide sequence ID" value="NZ_FOXW01000006.1"/>
</dbReference>
<feature type="transmembrane region" description="Helical" evidence="6">
    <location>
        <begin position="325"/>
        <end position="346"/>
    </location>
</feature>
<dbReference type="GO" id="GO:0015209">
    <property type="term" value="F:cytosine transmembrane transporter activity"/>
    <property type="evidence" value="ECO:0007669"/>
    <property type="project" value="InterPro"/>
</dbReference>